<dbReference type="RefSeq" id="WP_234789069.1">
    <property type="nucleotide sequence ID" value="NZ_CP107719.1"/>
</dbReference>
<sequence length="72" mass="7724">MLVGMWLAGGIGAAARRVGGGPSAVQWPRDVRIEFFTAPDPAFVDDTFARFVDEFLLAPFAPAGRSGEKEAR</sequence>
<evidence type="ECO:0000313" key="2">
    <source>
        <dbReference type="Proteomes" id="UP001186041"/>
    </source>
</evidence>
<reference evidence="1" key="1">
    <citation type="submission" date="2023-10" db="EMBL/GenBank/DDBJ databases">
        <title>Mycolicibacterium fortuitum clinical isolates causing pulmonary infections in humans.</title>
        <authorList>
            <person name="Mejia-Ponce P.M."/>
            <person name="Zenteno-Cuevas R."/>
            <person name="Licona-Cassani C."/>
        </authorList>
    </citation>
    <scope>NUCLEOTIDE SEQUENCE</scope>
    <source>
        <strain evidence="1">M8</strain>
    </source>
</reference>
<comment type="caution">
    <text evidence="1">The sequence shown here is derived from an EMBL/GenBank/DDBJ whole genome shotgun (WGS) entry which is preliminary data.</text>
</comment>
<accession>A0AAE4V8L9</accession>
<dbReference type="EMBL" id="JAWLVV010000001">
    <property type="protein sequence ID" value="MDV7288984.1"/>
    <property type="molecule type" value="Genomic_DNA"/>
</dbReference>
<proteinExistence type="predicted"/>
<evidence type="ECO:0000313" key="1">
    <source>
        <dbReference type="EMBL" id="MDV7288984.1"/>
    </source>
</evidence>
<organism evidence="1 2">
    <name type="scientific">Mycolicibacterium fortuitum</name>
    <name type="common">Mycobacterium fortuitum</name>
    <dbReference type="NCBI Taxonomy" id="1766"/>
    <lineage>
        <taxon>Bacteria</taxon>
        <taxon>Bacillati</taxon>
        <taxon>Actinomycetota</taxon>
        <taxon>Actinomycetes</taxon>
        <taxon>Mycobacteriales</taxon>
        <taxon>Mycobacteriaceae</taxon>
        <taxon>Mycolicibacterium</taxon>
    </lineage>
</organism>
<protein>
    <submittedName>
        <fullName evidence="1">Uncharacterized protein</fullName>
    </submittedName>
</protein>
<name>A0AAE4V8L9_MYCFO</name>
<gene>
    <name evidence="1" type="ORF">R4485_02275</name>
</gene>
<dbReference type="AlphaFoldDB" id="A0AAE4V8L9"/>
<dbReference type="Proteomes" id="UP001186041">
    <property type="component" value="Unassembled WGS sequence"/>
</dbReference>